<protein>
    <recommendedName>
        <fullName evidence="9">Membrane fusion protein (MFP) family protein</fullName>
    </recommendedName>
</protein>
<dbReference type="InterPro" id="IPR050739">
    <property type="entry name" value="MFP"/>
</dbReference>
<organism evidence="13 14">
    <name type="scientific">Altericroceibacterium endophyticum</name>
    <dbReference type="NCBI Taxonomy" id="1808508"/>
    <lineage>
        <taxon>Bacteria</taxon>
        <taxon>Pseudomonadati</taxon>
        <taxon>Pseudomonadota</taxon>
        <taxon>Alphaproteobacteria</taxon>
        <taxon>Sphingomonadales</taxon>
        <taxon>Erythrobacteraceae</taxon>
        <taxon>Altericroceibacterium</taxon>
    </lineage>
</organism>
<evidence type="ECO:0000256" key="6">
    <source>
        <dbReference type="ARBA" id="ARBA00022692"/>
    </source>
</evidence>
<dbReference type="GO" id="GO:0005886">
    <property type="term" value="C:plasma membrane"/>
    <property type="evidence" value="ECO:0007669"/>
    <property type="project" value="UniProtKB-SubCell"/>
</dbReference>
<evidence type="ECO:0000256" key="4">
    <source>
        <dbReference type="ARBA" id="ARBA00022475"/>
    </source>
</evidence>
<keyword evidence="14" id="KW-1185">Reference proteome</keyword>
<dbReference type="Pfam" id="PF26002">
    <property type="entry name" value="Beta-barrel_AprE"/>
    <property type="match status" value="1"/>
</dbReference>
<evidence type="ECO:0000256" key="8">
    <source>
        <dbReference type="ARBA" id="ARBA00023136"/>
    </source>
</evidence>
<evidence type="ECO:0000256" key="9">
    <source>
        <dbReference type="RuleBase" id="RU365093"/>
    </source>
</evidence>
<keyword evidence="8" id="KW-0472">Membrane</keyword>
<keyword evidence="5 9" id="KW-0997">Cell inner membrane</keyword>
<evidence type="ECO:0000313" key="14">
    <source>
        <dbReference type="Proteomes" id="UP000438476"/>
    </source>
</evidence>
<dbReference type="Pfam" id="PF25994">
    <property type="entry name" value="HH_AprE"/>
    <property type="match status" value="1"/>
</dbReference>
<evidence type="ECO:0000256" key="2">
    <source>
        <dbReference type="ARBA" id="ARBA00009477"/>
    </source>
</evidence>
<dbReference type="AlphaFoldDB" id="A0A6I4T622"/>
<evidence type="ECO:0000256" key="1">
    <source>
        <dbReference type="ARBA" id="ARBA00004377"/>
    </source>
</evidence>
<evidence type="ECO:0000313" key="13">
    <source>
        <dbReference type="EMBL" id="MXO66644.1"/>
    </source>
</evidence>
<sequence>MQAILEDTWLKRALIACGCALGLFLLWGALAPLAEGVTAFGKVTSDTDRRVVQHLEGGIIEDILVREGDIVQAGQTLMVLRDVSAVSGRDQVAIDYADISATIARLLALSGKSDSFKPDGIEFGMIDAATIDEIIRRQTQLFEQQKRKLSADISVLAARRAGLQQTVRNSETEINSSLRQLEIVRRELADKRDLLAEQLIPADEVIRLERDEARLSAEIGRLTTARQSDAAQVQELGEQIAQIQAKFDEEIAQQLVEARAKSSEFAQKLTAMEDVVDRSMIVAPTSGTILNLAYTTTGGVVRAGEPILEIVPNNDELLATVEIRPSDIENVYSGLKVRTRFSGLASWDTPSLAGEVAQVSADLKTSPSGDYSFYEARIRMSASELAQMDSSVIPGMPVEAFIASGHTRTLIDYLLEPLTATIRRGARS</sequence>
<comment type="caution">
    <text evidence="13">The sequence shown here is derived from an EMBL/GenBank/DDBJ whole genome shotgun (WGS) entry which is preliminary data.</text>
</comment>
<dbReference type="Proteomes" id="UP000438476">
    <property type="component" value="Unassembled WGS sequence"/>
</dbReference>
<keyword evidence="4 9" id="KW-1003">Cell membrane</keyword>
<comment type="subcellular location">
    <subcellularLocation>
        <location evidence="1 9">Cell inner membrane</location>
        <topology evidence="1 9">Single-pass membrane protein</topology>
    </subcellularLocation>
</comment>
<feature type="domain" description="AprE-like beta-barrel" evidence="12">
    <location>
        <begin position="317"/>
        <end position="404"/>
    </location>
</feature>
<dbReference type="EMBL" id="WTYT01000005">
    <property type="protein sequence ID" value="MXO66644.1"/>
    <property type="molecule type" value="Genomic_DNA"/>
</dbReference>
<evidence type="ECO:0000259" key="11">
    <source>
        <dbReference type="Pfam" id="PF25994"/>
    </source>
</evidence>
<keyword evidence="7" id="KW-1133">Transmembrane helix</keyword>
<dbReference type="GO" id="GO:0015031">
    <property type="term" value="P:protein transport"/>
    <property type="evidence" value="ECO:0007669"/>
    <property type="project" value="InterPro"/>
</dbReference>
<feature type="domain" description="AprE-like long alpha-helical hairpin" evidence="11">
    <location>
        <begin position="89"/>
        <end position="275"/>
    </location>
</feature>
<dbReference type="RefSeq" id="WP_160737074.1">
    <property type="nucleotide sequence ID" value="NZ_WTYT01000005.1"/>
</dbReference>
<dbReference type="PANTHER" id="PTHR30386:SF17">
    <property type="entry name" value="ALKALINE PROTEASE SECRETION PROTEIN APRE"/>
    <property type="match status" value="1"/>
</dbReference>
<dbReference type="PANTHER" id="PTHR30386">
    <property type="entry name" value="MEMBRANE FUSION SUBUNIT OF EMRAB-TOLC MULTIDRUG EFFLUX PUMP"/>
    <property type="match status" value="1"/>
</dbReference>
<proteinExistence type="inferred from homology"/>
<evidence type="ECO:0000256" key="5">
    <source>
        <dbReference type="ARBA" id="ARBA00022519"/>
    </source>
</evidence>
<accession>A0A6I4T622</accession>
<feature type="coiled-coil region" evidence="10">
    <location>
        <begin position="167"/>
        <end position="198"/>
    </location>
</feature>
<keyword evidence="3 9" id="KW-0813">Transport</keyword>
<dbReference type="InterPro" id="IPR058781">
    <property type="entry name" value="HH_AprE-like"/>
</dbReference>
<name>A0A6I4T622_9SPHN</name>
<dbReference type="OrthoDB" id="9810980at2"/>
<dbReference type="InterPro" id="IPR010129">
    <property type="entry name" value="T1SS_HlyD"/>
</dbReference>
<keyword evidence="10" id="KW-0175">Coiled coil</keyword>
<reference evidence="13 14" key="1">
    <citation type="submission" date="2019-12" db="EMBL/GenBank/DDBJ databases">
        <title>Genomic-based taxomic classification of the family Erythrobacteraceae.</title>
        <authorList>
            <person name="Xu L."/>
        </authorList>
    </citation>
    <scope>NUCLEOTIDE SEQUENCE [LARGE SCALE GENOMIC DNA]</scope>
    <source>
        <strain evidence="13 14">LMG 29518</strain>
    </source>
</reference>
<gene>
    <name evidence="13" type="ORF">GRI91_12830</name>
</gene>
<evidence type="ECO:0000256" key="3">
    <source>
        <dbReference type="ARBA" id="ARBA00022448"/>
    </source>
</evidence>
<keyword evidence="6" id="KW-0812">Transmembrane</keyword>
<dbReference type="InterPro" id="IPR058982">
    <property type="entry name" value="Beta-barrel_AprE"/>
</dbReference>
<dbReference type="NCBIfam" id="TIGR01843">
    <property type="entry name" value="type_I_hlyD"/>
    <property type="match status" value="1"/>
</dbReference>
<dbReference type="PRINTS" id="PR01490">
    <property type="entry name" value="RTXTOXIND"/>
</dbReference>
<evidence type="ECO:0000259" key="12">
    <source>
        <dbReference type="Pfam" id="PF26002"/>
    </source>
</evidence>
<dbReference type="Gene3D" id="2.40.50.100">
    <property type="match status" value="1"/>
</dbReference>
<evidence type="ECO:0000256" key="7">
    <source>
        <dbReference type="ARBA" id="ARBA00022989"/>
    </source>
</evidence>
<comment type="similarity">
    <text evidence="2 9">Belongs to the membrane fusion protein (MFP) (TC 8.A.1) family.</text>
</comment>
<evidence type="ECO:0000256" key="10">
    <source>
        <dbReference type="SAM" id="Coils"/>
    </source>
</evidence>